<evidence type="ECO:0000313" key="3">
    <source>
        <dbReference type="Proteomes" id="UP000539957"/>
    </source>
</evidence>
<dbReference type="AlphaFoldDB" id="A0A7W7N553"/>
<proteinExistence type="predicted"/>
<organism evidence="2 3">
    <name type="scientific">Brevundimonas bullata</name>
    <dbReference type="NCBI Taxonomy" id="13160"/>
    <lineage>
        <taxon>Bacteria</taxon>
        <taxon>Pseudomonadati</taxon>
        <taxon>Pseudomonadota</taxon>
        <taxon>Alphaproteobacteria</taxon>
        <taxon>Caulobacterales</taxon>
        <taxon>Caulobacteraceae</taxon>
        <taxon>Brevundimonas</taxon>
    </lineage>
</organism>
<dbReference type="EMBL" id="JACHKY010000004">
    <property type="protein sequence ID" value="MBB4798917.1"/>
    <property type="molecule type" value="Genomic_DNA"/>
</dbReference>
<evidence type="ECO:0000256" key="1">
    <source>
        <dbReference type="SAM" id="SignalP"/>
    </source>
</evidence>
<dbReference type="Proteomes" id="UP000539957">
    <property type="component" value="Unassembled WGS sequence"/>
</dbReference>
<accession>A0A7W7N553</accession>
<feature type="chain" id="PRO_5031088825" evidence="1">
    <location>
        <begin position="24"/>
        <end position="125"/>
    </location>
</feature>
<sequence>MKTPLIFAAVLTAAVAASGAASAQKTEEVGQNPYGGLHWSVAAPQGATWALQCQFAPVTVRGIRMNRINHTGTGRMAGRLPSDNGSCRLTKTGGEGGVGVAVVKNGVATSAGTRDAATPAVVNVF</sequence>
<gene>
    <name evidence="2" type="ORF">HNP32_002671</name>
</gene>
<feature type="signal peptide" evidence="1">
    <location>
        <begin position="1"/>
        <end position="23"/>
    </location>
</feature>
<keyword evidence="3" id="KW-1185">Reference proteome</keyword>
<protein>
    <submittedName>
        <fullName evidence="2">Uncharacterized protein</fullName>
    </submittedName>
</protein>
<keyword evidence="1" id="KW-0732">Signal</keyword>
<dbReference type="RefSeq" id="WP_184271214.1">
    <property type="nucleotide sequence ID" value="NZ_JACHKY010000004.1"/>
</dbReference>
<name>A0A7W7N553_9CAUL</name>
<evidence type="ECO:0000313" key="2">
    <source>
        <dbReference type="EMBL" id="MBB4798917.1"/>
    </source>
</evidence>
<reference evidence="2 3" key="1">
    <citation type="submission" date="2020-08" db="EMBL/GenBank/DDBJ databases">
        <title>Functional genomics of gut bacteria from endangered species of beetles.</title>
        <authorList>
            <person name="Carlos-Shanley C."/>
        </authorList>
    </citation>
    <scope>NUCLEOTIDE SEQUENCE [LARGE SCALE GENOMIC DNA]</scope>
    <source>
        <strain evidence="2 3">S00123</strain>
    </source>
</reference>
<comment type="caution">
    <text evidence="2">The sequence shown here is derived from an EMBL/GenBank/DDBJ whole genome shotgun (WGS) entry which is preliminary data.</text>
</comment>